<dbReference type="InterPro" id="IPR011008">
    <property type="entry name" value="Dimeric_a/b-barrel"/>
</dbReference>
<evidence type="ECO:0000313" key="2">
    <source>
        <dbReference type="EMBL" id="SAK95541.1"/>
    </source>
</evidence>
<keyword evidence="2" id="KW-0503">Monooxygenase</keyword>
<gene>
    <name evidence="2" type="ORF">AWB75_06927</name>
</gene>
<dbReference type="SUPFAM" id="SSF54909">
    <property type="entry name" value="Dimeric alpha+beta barrel"/>
    <property type="match status" value="1"/>
</dbReference>
<feature type="domain" description="ABM" evidence="1">
    <location>
        <begin position="2"/>
        <end position="91"/>
    </location>
</feature>
<keyword evidence="2" id="KW-0560">Oxidoreductase</keyword>
<sequence>MLTLIAYLHAKPEKREALEQILRSLVEPTRLEPDCIDYHFHRSVDDPNLFMFYENWRSRESLDQHLAMPHLANFWEHRLDYLESDVDLQFFEMQSALPVSA</sequence>
<dbReference type="AlphaFoldDB" id="A0A158DLM4"/>
<accession>A0A158DLM4</accession>
<dbReference type="PANTHER" id="PTHR33336:SF3">
    <property type="entry name" value="ABM DOMAIN-CONTAINING PROTEIN"/>
    <property type="match status" value="1"/>
</dbReference>
<protein>
    <submittedName>
        <fullName evidence="2">Antibiotic biosynthesis monooxygenase</fullName>
    </submittedName>
</protein>
<dbReference type="InterPro" id="IPR007138">
    <property type="entry name" value="ABM_dom"/>
</dbReference>
<dbReference type="Gene3D" id="3.30.70.100">
    <property type="match status" value="1"/>
</dbReference>
<dbReference type="EMBL" id="FCOF02000080">
    <property type="protein sequence ID" value="SAK95541.1"/>
    <property type="molecule type" value="Genomic_DNA"/>
</dbReference>
<dbReference type="PROSITE" id="PS51725">
    <property type="entry name" value="ABM"/>
    <property type="match status" value="1"/>
</dbReference>
<name>A0A158DLM4_9BURK</name>
<evidence type="ECO:0000259" key="1">
    <source>
        <dbReference type="PROSITE" id="PS51725"/>
    </source>
</evidence>
<dbReference type="PANTHER" id="PTHR33336">
    <property type="entry name" value="QUINOL MONOOXYGENASE YGIN-RELATED"/>
    <property type="match status" value="1"/>
</dbReference>
<dbReference type="Pfam" id="PF03992">
    <property type="entry name" value="ABM"/>
    <property type="match status" value="1"/>
</dbReference>
<dbReference type="InterPro" id="IPR050744">
    <property type="entry name" value="AI-2_Isomerase_LsrG"/>
</dbReference>
<organism evidence="2 3">
    <name type="scientific">Caballeronia catudaia</name>
    <dbReference type="NCBI Taxonomy" id="1777136"/>
    <lineage>
        <taxon>Bacteria</taxon>
        <taxon>Pseudomonadati</taxon>
        <taxon>Pseudomonadota</taxon>
        <taxon>Betaproteobacteria</taxon>
        <taxon>Burkholderiales</taxon>
        <taxon>Burkholderiaceae</taxon>
        <taxon>Caballeronia</taxon>
    </lineage>
</organism>
<reference evidence="2" key="1">
    <citation type="submission" date="2016-01" db="EMBL/GenBank/DDBJ databases">
        <authorList>
            <person name="Peeters C."/>
        </authorList>
    </citation>
    <scope>NUCLEOTIDE SEQUENCE [LARGE SCALE GENOMIC DNA]</scope>
    <source>
        <strain evidence="2">LMG 29318</strain>
    </source>
</reference>
<proteinExistence type="predicted"/>
<evidence type="ECO:0000313" key="3">
    <source>
        <dbReference type="Proteomes" id="UP000054870"/>
    </source>
</evidence>
<comment type="caution">
    <text evidence="2">The sequence shown here is derived from an EMBL/GenBank/DDBJ whole genome shotgun (WGS) entry which is preliminary data.</text>
</comment>
<dbReference type="GO" id="GO:0004497">
    <property type="term" value="F:monooxygenase activity"/>
    <property type="evidence" value="ECO:0007669"/>
    <property type="project" value="UniProtKB-KW"/>
</dbReference>
<dbReference type="RefSeq" id="WP_061128511.1">
    <property type="nucleotide sequence ID" value="NZ_FCOF02000080.1"/>
</dbReference>
<keyword evidence="3" id="KW-1185">Reference proteome</keyword>
<dbReference type="Proteomes" id="UP000054870">
    <property type="component" value="Unassembled WGS sequence"/>
</dbReference>
<dbReference type="OrthoDB" id="9812192at2"/>